<gene>
    <name evidence="1" type="ORF">KKC1_22950</name>
</gene>
<reference evidence="2" key="1">
    <citation type="journal article" date="2017" name="Appl. Environ. Microbiol.">
        <title>Genomic Analysis of Calderihabitans maritimus KKC1, a Thermophilic, Hydrogenogenic, Carboxydotrophic Bacterium Isolated from Marine Sediment.</title>
        <authorList>
            <person name="Omae K."/>
            <person name="Yoneda Y."/>
            <person name="Fukuyama Y."/>
            <person name="Yoshida T."/>
            <person name="Sako Y."/>
        </authorList>
    </citation>
    <scope>NUCLEOTIDE SEQUENCE [LARGE SCALE GENOMIC DNA]</scope>
    <source>
        <strain evidence="2">KKC1</strain>
    </source>
</reference>
<evidence type="ECO:0000313" key="1">
    <source>
        <dbReference type="EMBL" id="GAW93154.1"/>
    </source>
</evidence>
<dbReference type="Proteomes" id="UP000197032">
    <property type="component" value="Unassembled WGS sequence"/>
</dbReference>
<sequence length="37" mass="4222">MLVIIIPETGKKSCLFPVNPWQKIKNPGLDNRGSWQL</sequence>
<evidence type="ECO:0000313" key="2">
    <source>
        <dbReference type="Proteomes" id="UP000197032"/>
    </source>
</evidence>
<dbReference type="EMBL" id="BDGJ01000117">
    <property type="protein sequence ID" value="GAW93154.1"/>
    <property type="molecule type" value="Genomic_DNA"/>
</dbReference>
<protein>
    <submittedName>
        <fullName evidence="1">Uncharacterized protein</fullName>
    </submittedName>
</protein>
<comment type="caution">
    <text evidence="1">The sequence shown here is derived from an EMBL/GenBank/DDBJ whole genome shotgun (WGS) entry which is preliminary data.</text>
</comment>
<organism evidence="1 2">
    <name type="scientific">Calderihabitans maritimus</name>
    <dbReference type="NCBI Taxonomy" id="1246530"/>
    <lineage>
        <taxon>Bacteria</taxon>
        <taxon>Bacillati</taxon>
        <taxon>Bacillota</taxon>
        <taxon>Clostridia</taxon>
        <taxon>Neomoorellales</taxon>
        <taxon>Calderihabitantaceae</taxon>
        <taxon>Calderihabitans</taxon>
    </lineage>
</organism>
<dbReference type="AlphaFoldDB" id="A0A1Z5HUF6"/>
<keyword evidence="2" id="KW-1185">Reference proteome</keyword>
<proteinExistence type="predicted"/>
<name>A0A1Z5HUF6_9FIRM</name>
<accession>A0A1Z5HUF6</accession>